<gene>
    <name evidence="1" type="ORF">CBM2613_A250356</name>
</gene>
<proteinExistence type="predicted"/>
<name>A0A976AWU3_9BURK</name>
<sequence length="83" mass="9485">MQAHRIVVLTMYAQERQERLESAPAPQLAPHCTESIATIRDCEYHHPVAIGFMVSVNVVTTTKKGCQAMQLRDRDKRTCWCAR</sequence>
<evidence type="ECO:0000313" key="1">
    <source>
        <dbReference type="EMBL" id="SOZ59743.1"/>
    </source>
</evidence>
<protein>
    <submittedName>
        <fullName evidence="1">Uncharacterized protein</fullName>
    </submittedName>
</protein>
<accession>A0A976AWU3</accession>
<dbReference type="EMBL" id="OFTH01000018">
    <property type="protein sequence ID" value="SOZ59743.1"/>
    <property type="molecule type" value="Genomic_DNA"/>
</dbReference>
<organism evidence="1 2">
    <name type="scientific">Cupriavidus taiwanensis</name>
    <dbReference type="NCBI Taxonomy" id="164546"/>
    <lineage>
        <taxon>Bacteria</taxon>
        <taxon>Pseudomonadati</taxon>
        <taxon>Pseudomonadota</taxon>
        <taxon>Betaproteobacteria</taxon>
        <taxon>Burkholderiales</taxon>
        <taxon>Burkholderiaceae</taxon>
        <taxon>Cupriavidus</taxon>
    </lineage>
</organism>
<evidence type="ECO:0000313" key="2">
    <source>
        <dbReference type="Proteomes" id="UP000256952"/>
    </source>
</evidence>
<comment type="caution">
    <text evidence="1">The sequence shown here is derived from an EMBL/GenBank/DDBJ whole genome shotgun (WGS) entry which is preliminary data.</text>
</comment>
<dbReference type="Proteomes" id="UP000256952">
    <property type="component" value="Chromosome CBM2613_a"/>
</dbReference>
<dbReference type="AlphaFoldDB" id="A0A976AWU3"/>
<reference evidence="1 2" key="1">
    <citation type="submission" date="2018-01" db="EMBL/GenBank/DDBJ databases">
        <authorList>
            <person name="Clerissi C."/>
        </authorList>
    </citation>
    <scope>NUCLEOTIDE SEQUENCE [LARGE SCALE GENOMIC DNA]</scope>
    <source>
        <strain evidence="1">Cupriavidus taiwanensis STM 8556</strain>
    </source>
</reference>